<name>A0A512PB45_9CELL</name>
<dbReference type="AlphaFoldDB" id="A0A512PB45"/>
<keyword evidence="3" id="KW-1185">Reference proteome</keyword>
<proteinExistence type="predicted"/>
<feature type="region of interest" description="Disordered" evidence="1">
    <location>
        <begin position="1"/>
        <end position="52"/>
    </location>
</feature>
<comment type="caution">
    <text evidence="2">The sequence shown here is derived from an EMBL/GenBank/DDBJ whole genome shotgun (WGS) entry which is preliminary data.</text>
</comment>
<gene>
    <name evidence="2" type="ORF">CSO01_10470</name>
</gene>
<evidence type="ECO:0000256" key="1">
    <source>
        <dbReference type="SAM" id="MobiDB-lite"/>
    </source>
</evidence>
<dbReference type="Proteomes" id="UP000321798">
    <property type="component" value="Unassembled WGS sequence"/>
</dbReference>
<sequence length="52" mass="5480">MTTHSPSPAVAVATTSRDATLLEPTTFPPDEYPDPEQTPDDLGLTAPTEAEP</sequence>
<accession>A0A512PB45</accession>
<evidence type="ECO:0000313" key="2">
    <source>
        <dbReference type="EMBL" id="GEP68332.1"/>
    </source>
</evidence>
<organism evidence="2 3">
    <name type="scientific">Cellulomonas soli</name>
    <dbReference type="NCBI Taxonomy" id="931535"/>
    <lineage>
        <taxon>Bacteria</taxon>
        <taxon>Bacillati</taxon>
        <taxon>Actinomycetota</taxon>
        <taxon>Actinomycetes</taxon>
        <taxon>Micrococcales</taxon>
        <taxon>Cellulomonadaceae</taxon>
        <taxon>Cellulomonas</taxon>
    </lineage>
</organism>
<evidence type="ECO:0000313" key="3">
    <source>
        <dbReference type="Proteomes" id="UP000321798"/>
    </source>
</evidence>
<protein>
    <submittedName>
        <fullName evidence="2">Uncharacterized protein</fullName>
    </submittedName>
</protein>
<dbReference type="RefSeq" id="WP_179561575.1">
    <property type="nucleotide sequence ID" value="NZ_BAABBJ010000009.1"/>
</dbReference>
<reference evidence="2 3" key="1">
    <citation type="submission" date="2019-07" db="EMBL/GenBank/DDBJ databases">
        <title>Whole genome shotgun sequence of Cellulomonas soli NBRC 109434.</title>
        <authorList>
            <person name="Hosoyama A."/>
            <person name="Uohara A."/>
            <person name="Ohji S."/>
            <person name="Ichikawa N."/>
        </authorList>
    </citation>
    <scope>NUCLEOTIDE SEQUENCE [LARGE SCALE GENOMIC DNA]</scope>
    <source>
        <strain evidence="2 3">NBRC 109434</strain>
    </source>
</reference>
<dbReference type="EMBL" id="BKAL01000003">
    <property type="protein sequence ID" value="GEP68332.1"/>
    <property type="molecule type" value="Genomic_DNA"/>
</dbReference>